<protein>
    <submittedName>
        <fullName evidence="1">Uncharacterized protein</fullName>
    </submittedName>
</protein>
<keyword evidence="2" id="KW-1185">Reference proteome</keyword>
<accession>A0ABD3UBB3</accession>
<organism evidence="1 2">
    <name type="scientific">Penstemon smallii</name>
    <dbReference type="NCBI Taxonomy" id="265156"/>
    <lineage>
        <taxon>Eukaryota</taxon>
        <taxon>Viridiplantae</taxon>
        <taxon>Streptophyta</taxon>
        <taxon>Embryophyta</taxon>
        <taxon>Tracheophyta</taxon>
        <taxon>Spermatophyta</taxon>
        <taxon>Magnoliopsida</taxon>
        <taxon>eudicotyledons</taxon>
        <taxon>Gunneridae</taxon>
        <taxon>Pentapetalae</taxon>
        <taxon>asterids</taxon>
        <taxon>lamiids</taxon>
        <taxon>Lamiales</taxon>
        <taxon>Plantaginaceae</taxon>
        <taxon>Cheloneae</taxon>
        <taxon>Penstemon</taxon>
    </lineage>
</organism>
<evidence type="ECO:0000313" key="1">
    <source>
        <dbReference type="EMBL" id="KAL3846240.1"/>
    </source>
</evidence>
<reference evidence="1 2" key="1">
    <citation type="submission" date="2024-12" db="EMBL/GenBank/DDBJ databases">
        <title>The unique morphological basis and parallel evolutionary history of personate flowers in Penstemon.</title>
        <authorList>
            <person name="Depatie T.H."/>
            <person name="Wessinger C.A."/>
        </authorList>
    </citation>
    <scope>NUCLEOTIDE SEQUENCE [LARGE SCALE GENOMIC DNA]</scope>
    <source>
        <strain evidence="1">WTNN_2</strain>
        <tissue evidence="1">Leaf</tissue>
    </source>
</reference>
<gene>
    <name evidence="1" type="ORF">ACJIZ3_003643</name>
</gene>
<comment type="caution">
    <text evidence="1">The sequence shown here is derived from an EMBL/GenBank/DDBJ whole genome shotgun (WGS) entry which is preliminary data.</text>
</comment>
<dbReference type="AlphaFoldDB" id="A0ABD3UBB3"/>
<dbReference type="EMBL" id="JBJXBP010000002">
    <property type="protein sequence ID" value="KAL3846240.1"/>
    <property type="molecule type" value="Genomic_DNA"/>
</dbReference>
<proteinExistence type="predicted"/>
<sequence length="83" mass="9263">MNNSESKNQLKVEIKCKAINVRQKIDHIIRHEVVSKSLKHRPTLGDHKAKPLNSKQIASCFLSSYQSANSLISVCQSSATSRT</sequence>
<dbReference type="Proteomes" id="UP001634393">
    <property type="component" value="Unassembled WGS sequence"/>
</dbReference>
<name>A0ABD3UBB3_9LAMI</name>
<evidence type="ECO:0000313" key="2">
    <source>
        <dbReference type="Proteomes" id="UP001634393"/>
    </source>
</evidence>